<proteinExistence type="predicted"/>
<name>A0A3M2M5U8_9ACTN</name>
<comment type="caution">
    <text evidence="2">The sequence shown here is derived from an EMBL/GenBank/DDBJ whole genome shotgun (WGS) entry which is preliminary data.</text>
</comment>
<dbReference type="AlphaFoldDB" id="A0A3M2M5U8"/>
<feature type="signal peptide" evidence="1">
    <location>
        <begin position="1"/>
        <end position="35"/>
    </location>
</feature>
<protein>
    <recommendedName>
        <fullName evidence="4">Lactococcin 972 family bacteriocin</fullName>
    </recommendedName>
</protein>
<dbReference type="EMBL" id="RFFG01000016">
    <property type="protein sequence ID" value="RMI44941.1"/>
    <property type="molecule type" value="Genomic_DNA"/>
</dbReference>
<gene>
    <name evidence="2" type="ORF">EBO15_11770</name>
</gene>
<organism evidence="2 3">
    <name type="scientific">Actinomadura harenae</name>
    <dbReference type="NCBI Taxonomy" id="2483351"/>
    <lineage>
        <taxon>Bacteria</taxon>
        <taxon>Bacillati</taxon>
        <taxon>Actinomycetota</taxon>
        <taxon>Actinomycetes</taxon>
        <taxon>Streptosporangiales</taxon>
        <taxon>Thermomonosporaceae</taxon>
        <taxon>Actinomadura</taxon>
    </lineage>
</organism>
<accession>A0A3M2M5U8</accession>
<keyword evidence="3" id="KW-1185">Reference proteome</keyword>
<evidence type="ECO:0000313" key="3">
    <source>
        <dbReference type="Proteomes" id="UP000282674"/>
    </source>
</evidence>
<feature type="chain" id="PRO_5018050022" description="Lactococcin 972 family bacteriocin" evidence="1">
    <location>
        <begin position="36"/>
        <end position="105"/>
    </location>
</feature>
<evidence type="ECO:0008006" key="4">
    <source>
        <dbReference type="Google" id="ProtNLM"/>
    </source>
</evidence>
<evidence type="ECO:0000256" key="1">
    <source>
        <dbReference type="SAM" id="SignalP"/>
    </source>
</evidence>
<dbReference type="Proteomes" id="UP000282674">
    <property type="component" value="Unassembled WGS sequence"/>
</dbReference>
<reference evidence="2 3" key="1">
    <citation type="submission" date="2018-10" db="EMBL/GenBank/DDBJ databases">
        <title>Isolation from soil.</title>
        <authorList>
            <person name="Hu J."/>
        </authorList>
    </citation>
    <scope>NUCLEOTIDE SEQUENCE [LARGE SCALE GENOMIC DNA]</scope>
    <source>
        <strain evidence="2 3">NEAU-Ht49</strain>
    </source>
</reference>
<keyword evidence="1" id="KW-0732">Signal</keyword>
<sequence length="105" mass="11530">MGDEMHSKSPIMRKAAVLGASLAFTLGVMIAPAQAATNSTAAATTGSVTQQTAGTWHFWKSYWTKGECKAAGKKVLNSSSRYRGYLCGYATGTDHKWKWHLYIYY</sequence>
<evidence type="ECO:0000313" key="2">
    <source>
        <dbReference type="EMBL" id="RMI44941.1"/>
    </source>
</evidence>